<dbReference type="GO" id="GO:0005886">
    <property type="term" value="C:plasma membrane"/>
    <property type="evidence" value="ECO:0007669"/>
    <property type="project" value="UniProtKB-SubCell"/>
</dbReference>
<evidence type="ECO:0000259" key="9">
    <source>
        <dbReference type="Pfam" id="PF00482"/>
    </source>
</evidence>
<feature type="transmembrane region" description="Helical" evidence="8">
    <location>
        <begin position="207"/>
        <end position="233"/>
    </location>
</feature>
<dbReference type="Gene3D" id="1.20.81.30">
    <property type="entry name" value="Type II secretion system (T2SS), domain F"/>
    <property type="match status" value="2"/>
</dbReference>
<dbReference type="PRINTS" id="PR00812">
    <property type="entry name" value="BCTERIALGSPF"/>
</dbReference>
<keyword evidence="3" id="KW-1003">Cell membrane</keyword>
<proteinExistence type="inferred from homology"/>
<dbReference type="GeneID" id="98613020"/>
<dbReference type="Pfam" id="PF00482">
    <property type="entry name" value="T2SSF"/>
    <property type="match status" value="2"/>
</dbReference>
<evidence type="ECO:0000256" key="7">
    <source>
        <dbReference type="ARBA" id="ARBA00023136"/>
    </source>
</evidence>
<dbReference type="KEGG" id="sde:Sde_1346"/>
<feature type="domain" description="Type II secretion system protein GspF" evidence="9">
    <location>
        <begin position="72"/>
        <end position="188"/>
    </location>
</feature>
<comment type="similarity">
    <text evidence="2">Belongs to the GSP F family.</text>
</comment>
<dbReference type="STRING" id="203122.Sde_1346"/>
<keyword evidence="6 8" id="KW-1133">Transmembrane helix</keyword>
<evidence type="ECO:0000256" key="6">
    <source>
        <dbReference type="ARBA" id="ARBA00022989"/>
    </source>
</evidence>
<protein>
    <submittedName>
        <fullName evidence="10">Type II secretion system protein</fullName>
    </submittedName>
</protein>
<evidence type="ECO:0000256" key="1">
    <source>
        <dbReference type="ARBA" id="ARBA00004429"/>
    </source>
</evidence>
<dbReference type="HOGENOM" id="CLU_035032_2_1_6"/>
<evidence type="ECO:0000256" key="8">
    <source>
        <dbReference type="SAM" id="Phobius"/>
    </source>
</evidence>
<evidence type="ECO:0000256" key="2">
    <source>
        <dbReference type="ARBA" id="ARBA00005745"/>
    </source>
</evidence>
<feature type="transmembrane region" description="Helical" evidence="8">
    <location>
        <begin position="372"/>
        <end position="393"/>
    </location>
</feature>
<dbReference type="InterPro" id="IPR018076">
    <property type="entry name" value="T2SS_GspF_dom"/>
</dbReference>
<dbReference type="Proteomes" id="UP000001947">
    <property type="component" value="Chromosome"/>
</dbReference>
<dbReference type="InterPro" id="IPR003004">
    <property type="entry name" value="GspF/PilC"/>
</dbReference>
<keyword evidence="7 8" id="KW-0472">Membrane</keyword>
<keyword evidence="11" id="KW-1185">Reference proteome</keyword>
<keyword evidence="4" id="KW-0997">Cell inner membrane</keyword>
<evidence type="ECO:0000313" key="11">
    <source>
        <dbReference type="Proteomes" id="UP000001947"/>
    </source>
</evidence>
<feature type="domain" description="Type II secretion system protein GspF" evidence="9">
    <location>
        <begin position="270"/>
        <end position="390"/>
    </location>
</feature>
<evidence type="ECO:0000256" key="3">
    <source>
        <dbReference type="ARBA" id="ARBA00022475"/>
    </source>
</evidence>
<dbReference type="eggNOG" id="COG1459">
    <property type="taxonomic scope" value="Bacteria"/>
</dbReference>
<accession>Q21L21</accession>
<reference evidence="10 11" key="1">
    <citation type="journal article" date="2008" name="PLoS Genet.">
        <title>Complete genome sequence of the complex carbohydrate-degrading marine bacterium, Saccharophagus degradans strain 2-40 T.</title>
        <authorList>
            <person name="Weiner R.M."/>
            <person name="Taylor L.E.II."/>
            <person name="Henrissat B."/>
            <person name="Hauser L."/>
            <person name="Land M."/>
            <person name="Coutinho P.M."/>
            <person name="Rancurel C."/>
            <person name="Saunders E.H."/>
            <person name="Longmire A.G."/>
            <person name="Zhang H."/>
            <person name="Bayer E.A."/>
            <person name="Gilbert H.J."/>
            <person name="Larimer F."/>
            <person name="Zhulin I.B."/>
            <person name="Ekborg N.A."/>
            <person name="Lamed R."/>
            <person name="Richardson P.M."/>
            <person name="Borovok I."/>
            <person name="Hutcheson S."/>
        </authorList>
    </citation>
    <scope>NUCLEOTIDE SEQUENCE [LARGE SCALE GENOMIC DNA]</scope>
    <source>
        <strain evidence="11">2-40 / ATCC 43961 / DSM 17024</strain>
    </source>
</reference>
<name>Q21L21_SACD2</name>
<evidence type="ECO:0000313" key="10">
    <source>
        <dbReference type="EMBL" id="ABD80608.1"/>
    </source>
</evidence>
<dbReference type="RefSeq" id="WP_011467828.1">
    <property type="nucleotide sequence ID" value="NC_007912.1"/>
</dbReference>
<dbReference type="PANTHER" id="PTHR30012">
    <property type="entry name" value="GENERAL SECRETION PATHWAY PROTEIN"/>
    <property type="match status" value="1"/>
</dbReference>
<sequence length="400" mass="44909">MSQYKFKAMDVNGKIRQGVLHASNVFDVEHQLNTQNYDLISCQEVKVKKYRPFDTKLQRRDLINMVFQLEQLTKSGVSLLEGLKDLRDSVPESYFKDVLAGLVESIEGGKTFSESLKNFPNDFDTVFVSLVEVGEESGELAKILKDMGETLRWTDEIVAATVKIIMYPAIVALVVFCVTAFLMIYLVPKIIPFVEEMGGDIPFHTVALIAFSDFFIHYWWLIISTPIVITVVIKKLAKTRPSLRYQLDRLKLNLPIIGEINFKLKVARMTNYMALMYSAGITVLRALEISKPLVSSDVLSGAIDDVYDQIAEGNSISDSFARTEIFPPLVVRMVRVGETTGNLDEALLNVSYFYNREVKEAIDKIEPAISPILTVVMGTLLGWIMLSVLGPVWDAVSKVG</sequence>
<evidence type="ECO:0000256" key="5">
    <source>
        <dbReference type="ARBA" id="ARBA00022692"/>
    </source>
</evidence>
<keyword evidence="5 8" id="KW-0812">Transmembrane</keyword>
<dbReference type="OrthoDB" id="9805682at2"/>
<evidence type="ECO:0000256" key="4">
    <source>
        <dbReference type="ARBA" id="ARBA00022519"/>
    </source>
</evidence>
<dbReference type="PANTHER" id="PTHR30012:SF0">
    <property type="entry name" value="TYPE II SECRETION SYSTEM PROTEIN F-RELATED"/>
    <property type="match status" value="1"/>
</dbReference>
<dbReference type="FunFam" id="1.20.81.30:FF:000001">
    <property type="entry name" value="Type II secretion system protein F"/>
    <property type="match status" value="1"/>
</dbReference>
<gene>
    <name evidence="10" type="ordered locus">Sde_1346</name>
</gene>
<dbReference type="AlphaFoldDB" id="Q21L21"/>
<comment type="subcellular location">
    <subcellularLocation>
        <location evidence="1">Cell inner membrane</location>
        <topology evidence="1">Multi-pass membrane protein</topology>
    </subcellularLocation>
</comment>
<organism evidence="10 11">
    <name type="scientific">Saccharophagus degradans (strain 2-40 / ATCC 43961 / DSM 17024)</name>
    <dbReference type="NCBI Taxonomy" id="203122"/>
    <lineage>
        <taxon>Bacteria</taxon>
        <taxon>Pseudomonadati</taxon>
        <taxon>Pseudomonadota</taxon>
        <taxon>Gammaproteobacteria</taxon>
        <taxon>Cellvibrionales</taxon>
        <taxon>Cellvibrionaceae</taxon>
        <taxon>Saccharophagus</taxon>
    </lineage>
</organism>
<dbReference type="EMBL" id="CP000282">
    <property type="protein sequence ID" value="ABD80608.1"/>
    <property type="molecule type" value="Genomic_DNA"/>
</dbReference>
<dbReference type="InterPro" id="IPR042094">
    <property type="entry name" value="T2SS_GspF_sf"/>
</dbReference>
<feature type="transmembrane region" description="Helical" evidence="8">
    <location>
        <begin position="164"/>
        <end position="187"/>
    </location>
</feature>